<dbReference type="InterPro" id="IPR001680">
    <property type="entry name" value="WD40_rpt"/>
</dbReference>
<dbReference type="InterPro" id="IPR020472">
    <property type="entry name" value="WD40_PAC1"/>
</dbReference>
<name>A0A139AY61_GONPJ</name>
<feature type="region of interest" description="Disordered" evidence="4">
    <location>
        <begin position="23"/>
        <end position="56"/>
    </location>
</feature>
<dbReference type="SUPFAM" id="SSF50978">
    <property type="entry name" value="WD40 repeat-like"/>
    <property type="match status" value="1"/>
</dbReference>
<dbReference type="Gene3D" id="2.130.10.10">
    <property type="entry name" value="YVTN repeat-like/Quinoprotein amine dehydrogenase"/>
    <property type="match status" value="3"/>
</dbReference>
<dbReference type="EMBL" id="KQ965732">
    <property type="protein sequence ID" value="KXS21676.1"/>
    <property type="molecule type" value="Genomic_DNA"/>
</dbReference>
<dbReference type="InterPro" id="IPR036322">
    <property type="entry name" value="WD40_repeat_dom_sf"/>
</dbReference>
<proteinExistence type="predicted"/>
<sequence length="533" mass="58896">MVRKPGGAPYFISLSRDTEHLVRPTRLRTKITHRRRRAQSSPNSDTQTTDPTLERSFRGHKDVVTSVSFRPSMTQLASGSMDNSVMVWNFKPQLRAFRFVGHKAPVTCVHFSPSGNLLASSSRDSTARLWTPNVKGDVTAFKAHSSAVRSVRFSHDGEAILTSSDDKTVKLWSTSRTKFQFTLAGHLNWVRSAQFSPDSRLVLSGSDDKTVRLWDLASKTCVKTYWDHTGMITSVAFHPSGHIVASASTDRSVRLFDARTHKLVQFYADAHSPGLGQTLGGEVAAGGGVNSVSFGGSNGEWMITTGMDGLIKIWDLKEGHLFYTLHGHKQGPTTAATFSPAGDYFATGGSDAQVMVWKSGFDAIKQLALAAEKEKATRNSERGRSGLFEESELWLLDRFDSVVVVARMHDSKGGVHEHSPRTQSPRHPLTSQPSAQSNHPRSRSEPPPNDSRDSRHYSHPSHAIHSDPWSTANRRREQNEQGPIFHRGVTFAKGRGHEEEVNVTVVGQALPSKVFFCCWRCGTNVSRPLGHHV</sequence>
<feature type="repeat" description="WD" evidence="3">
    <location>
        <begin position="141"/>
        <end position="182"/>
    </location>
</feature>
<dbReference type="PANTHER" id="PTHR19879:SF9">
    <property type="entry name" value="TRANSCRIPTION INITIATION FACTOR TFIID SUBUNIT 5"/>
    <property type="match status" value="1"/>
</dbReference>
<keyword evidence="2" id="KW-0677">Repeat</keyword>
<feature type="compositionally biased region" description="Basic residues" evidence="4">
    <location>
        <begin position="23"/>
        <end position="38"/>
    </location>
</feature>
<feature type="compositionally biased region" description="Polar residues" evidence="4">
    <location>
        <begin position="421"/>
        <end position="439"/>
    </location>
</feature>
<reference evidence="5 6" key="1">
    <citation type="journal article" date="2015" name="Genome Biol. Evol.">
        <title>Phylogenomic analyses indicate that early fungi evolved digesting cell walls of algal ancestors of land plants.</title>
        <authorList>
            <person name="Chang Y."/>
            <person name="Wang S."/>
            <person name="Sekimoto S."/>
            <person name="Aerts A.L."/>
            <person name="Choi C."/>
            <person name="Clum A."/>
            <person name="LaButti K.M."/>
            <person name="Lindquist E.A."/>
            <person name="Yee Ngan C."/>
            <person name="Ohm R.A."/>
            <person name="Salamov A.A."/>
            <person name="Grigoriev I.V."/>
            <person name="Spatafora J.W."/>
            <person name="Berbee M.L."/>
        </authorList>
    </citation>
    <scope>NUCLEOTIDE SEQUENCE [LARGE SCALE GENOMIC DNA]</scope>
    <source>
        <strain evidence="5 6">JEL478</strain>
    </source>
</reference>
<gene>
    <name evidence="5" type="ORF">M427DRAFT_493964</name>
</gene>
<feature type="repeat" description="WD" evidence="3">
    <location>
        <begin position="225"/>
        <end position="266"/>
    </location>
</feature>
<dbReference type="PRINTS" id="PR00320">
    <property type="entry name" value="GPROTEINBRPT"/>
</dbReference>
<accession>A0A139AY61</accession>
<dbReference type="InterPro" id="IPR015943">
    <property type="entry name" value="WD40/YVTN_repeat-like_dom_sf"/>
</dbReference>
<feature type="repeat" description="WD" evidence="3">
    <location>
        <begin position="289"/>
        <end position="324"/>
    </location>
</feature>
<dbReference type="PROSITE" id="PS00678">
    <property type="entry name" value="WD_REPEATS_1"/>
    <property type="match status" value="3"/>
</dbReference>
<evidence type="ECO:0000313" key="6">
    <source>
        <dbReference type="Proteomes" id="UP000070544"/>
    </source>
</evidence>
<dbReference type="Proteomes" id="UP000070544">
    <property type="component" value="Unassembled WGS sequence"/>
</dbReference>
<dbReference type="CDD" id="cd00200">
    <property type="entry name" value="WD40"/>
    <property type="match status" value="1"/>
</dbReference>
<feature type="repeat" description="WD" evidence="3">
    <location>
        <begin position="99"/>
        <end position="130"/>
    </location>
</feature>
<dbReference type="PROSITE" id="PS50082">
    <property type="entry name" value="WD_REPEATS_2"/>
    <property type="match status" value="7"/>
</dbReference>
<feature type="region of interest" description="Disordered" evidence="4">
    <location>
        <begin position="410"/>
        <end position="485"/>
    </location>
</feature>
<dbReference type="Pfam" id="PF00400">
    <property type="entry name" value="WD40"/>
    <property type="match status" value="7"/>
</dbReference>
<dbReference type="STRING" id="1344416.A0A139AY61"/>
<feature type="repeat" description="WD" evidence="3">
    <location>
        <begin position="57"/>
        <end position="91"/>
    </location>
</feature>
<dbReference type="AlphaFoldDB" id="A0A139AY61"/>
<protein>
    <submittedName>
        <fullName evidence="5">WD40 repeat-like protein</fullName>
    </submittedName>
</protein>
<feature type="compositionally biased region" description="Basic and acidic residues" evidence="4">
    <location>
        <begin position="410"/>
        <end position="420"/>
    </location>
</feature>
<dbReference type="OrthoDB" id="6262491at2759"/>
<keyword evidence="1 3" id="KW-0853">WD repeat</keyword>
<evidence type="ECO:0000256" key="1">
    <source>
        <dbReference type="ARBA" id="ARBA00022574"/>
    </source>
</evidence>
<dbReference type="PANTHER" id="PTHR19879">
    <property type="entry name" value="TRANSCRIPTION INITIATION FACTOR TFIID"/>
    <property type="match status" value="1"/>
</dbReference>
<dbReference type="SMART" id="SM00320">
    <property type="entry name" value="WD40"/>
    <property type="match status" value="7"/>
</dbReference>
<evidence type="ECO:0000313" key="5">
    <source>
        <dbReference type="EMBL" id="KXS21676.1"/>
    </source>
</evidence>
<organism evidence="5 6">
    <name type="scientific">Gonapodya prolifera (strain JEL478)</name>
    <name type="common">Monoblepharis prolifera</name>
    <dbReference type="NCBI Taxonomy" id="1344416"/>
    <lineage>
        <taxon>Eukaryota</taxon>
        <taxon>Fungi</taxon>
        <taxon>Fungi incertae sedis</taxon>
        <taxon>Chytridiomycota</taxon>
        <taxon>Chytridiomycota incertae sedis</taxon>
        <taxon>Monoblepharidomycetes</taxon>
        <taxon>Monoblepharidales</taxon>
        <taxon>Gonapodyaceae</taxon>
        <taxon>Gonapodya</taxon>
    </lineage>
</organism>
<feature type="repeat" description="WD" evidence="3">
    <location>
        <begin position="334"/>
        <end position="358"/>
    </location>
</feature>
<evidence type="ECO:0000256" key="4">
    <source>
        <dbReference type="SAM" id="MobiDB-lite"/>
    </source>
</evidence>
<dbReference type="InterPro" id="IPR019775">
    <property type="entry name" value="WD40_repeat_CS"/>
</dbReference>
<evidence type="ECO:0000256" key="2">
    <source>
        <dbReference type="ARBA" id="ARBA00022737"/>
    </source>
</evidence>
<feature type="compositionally biased region" description="Polar residues" evidence="4">
    <location>
        <begin position="39"/>
        <end position="51"/>
    </location>
</feature>
<keyword evidence="6" id="KW-1185">Reference proteome</keyword>
<feature type="repeat" description="WD" evidence="3">
    <location>
        <begin position="183"/>
        <end position="224"/>
    </location>
</feature>
<evidence type="ECO:0000256" key="3">
    <source>
        <dbReference type="PROSITE-ProRule" id="PRU00221"/>
    </source>
</evidence>
<dbReference type="PROSITE" id="PS50294">
    <property type="entry name" value="WD_REPEATS_REGION"/>
    <property type="match status" value="5"/>
</dbReference>